<feature type="domain" description="BCNT-C" evidence="4">
    <location>
        <begin position="247"/>
        <end position="326"/>
    </location>
</feature>
<feature type="compositionally biased region" description="Acidic residues" evidence="3">
    <location>
        <begin position="11"/>
        <end position="23"/>
    </location>
</feature>
<dbReference type="Pfam" id="PF07572">
    <property type="entry name" value="BCNT"/>
    <property type="match status" value="1"/>
</dbReference>
<dbReference type="GO" id="GO:0000812">
    <property type="term" value="C:Swr1 complex"/>
    <property type="evidence" value="ECO:0007669"/>
    <property type="project" value="TreeGrafter"/>
</dbReference>
<feature type="compositionally biased region" description="Basic and acidic residues" evidence="3">
    <location>
        <begin position="111"/>
        <end position="122"/>
    </location>
</feature>
<evidence type="ECO:0000256" key="3">
    <source>
        <dbReference type="SAM" id="MobiDB-lite"/>
    </source>
</evidence>
<dbReference type="InterPro" id="IPR011421">
    <property type="entry name" value="BCNT-C"/>
</dbReference>
<protein>
    <recommendedName>
        <fullName evidence="2">SWR1-complex protein 5</fullName>
    </recommendedName>
</protein>
<dbReference type="FunCoup" id="W2SEM8">
    <property type="interactions" value="438"/>
</dbReference>
<keyword evidence="6" id="KW-1185">Reference proteome</keyword>
<evidence type="ECO:0000256" key="1">
    <source>
        <dbReference type="ARBA" id="ARBA00010465"/>
    </source>
</evidence>
<feature type="compositionally biased region" description="Basic and acidic residues" evidence="3">
    <location>
        <begin position="1"/>
        <end position="10"/>
    </location>
</feature>
<dbReference type="EMBL" id="KB822711">
    <property type="protein sequence ID" value="ETN47147.1"/>
    <property type="molecule type" value="Genomic_DNA"/>
</dbReference>
<dbReference type="HOGENOM" id="CLU_062474_0_0_1"/>
<feature type="compositionally biased region" description="Basic and acidic residues" evidence="3">
    <location>
        <begin position="134"/>
        <end position="144"/>
    </location>
</feature>
<gene>
    <name evidence="5" type="ORF">HMPREF1541_01338</name>
</gene>
<sequence>MTDPQDHDVQMEDDYDEEADSDFDAASVQSADSASSSEVEEEADSQANSRAKKRRRVDQTPLVPEPLELDSGDEATIKEQKKTRKKQIKKGEDVPDEEGDDSQGWRARTRAMRERDKEERKQNKLASIQGSTIDVDRLWEEMNRPDAPTPVPVSVPQTDDTESAQNDPTTADKEHIQSYKPEMITIKRTYKFAGEVHTEEKSVLKDSAEAKLWLAQQPTKALAVDAEGKTIHRPLRKVSRFDPNFSNLAAFHGNWTSAQKAATGPKLNVVEKSKMDWAVHVDAEGLQAELTEHARAKDSYLSRDDFLRSVSQRQDAEARAARLRGK</sequence>
<comment type="similarity">
    <text evidence="1">Belongs to the SWC5 family.</text>
</comment>
<dbReference type="STRING" id="1220924.W2SEM8"/>
<dbReference type="InterPro" id="IPR027124">
    <property type="entry name" value="Swc5/CFDP1/2"/>
</dbReference>
<dbReference type="InParanoid" id="W2SEM8"/>
<dbReference type="AlphaFoldDB" id="W2SEM8"/>
<feature type="compositionally biased region" description="Polar residues" evidence="3">
    <location>
        <begin position="155"/>
        <end position="169"/>
    </location>
</feature>
<name>W2SEM8_CYPE1</name>
<feature type="region of interest" description="Disordered" evidence="3">
    <location>
        <begin position="1"/>
        <end position="180"/>
    </location>
</feature>
<dbReference type="RefSeq" id="XP_008711859.1">
    <property type="nucleotide sequence ID" value="XM_008713637.1"/>
</dbReference>
<evidence type="ECO:0000256" key="2">
    <source>
        <dbReference type="ARBA" id="ARBA00019138"/>
    </source>
</evidence>
<dbReference type="PANTHER" id="PTHR48407">
    <property type="entry name" value="CRANIOFACIAL DEVELOPMENT PROTEIN 1"/>
    <property type="match status" value="1"/>
</dbReference>
<evidence type="ECO:0000259" key="4">
    <source>
        <dbReference type="PROSITE" id="PS51279"/>
    </source>
</evidence>
<dbReference type="OrthoDB" id="445677at2759"/>
<reference evidence="5 6" key="1">
    <citation type="submission" date="2013-03" db="EMBL/GenBank/DDBJ databases">
        <title>The Genome Sequence of Phialophora europaea CBS 101466.</title>
        <authorList>
            <consortium name="The Broad Institute Genomics Platform"/>
            <person name="Cuomo C."/>
            <person name="de Hoog S."/>
            <person name="Gorbushina A."/>
            <person name="Walker B."/>
            <person name="Young S.K."/>
            <person name="Zeng Q."/>
            <person name="Gargeya S."/>
            <person name="Fitzgerald M."/>
            <person name="Haas B."/>
            <person name="Abouelleil A."/>
            <person name="Allen A.W."/>
            <person name="Alvarado L."/>
            <person name="Arachchi H.M."/>
            <person name="Berlin A.M."/>
            <person name="Chapman S.B."/>
            <person name="Gainer-Dewar J."/>
            <person name="Goldberg J."/>
            <person name="Griggs A."/>
            <person name="Gujja S."/>
            <person name="Hansen M."/>
            <person name="Howarth C."/>
            <person name="Imamovic A."/>
            <person name="Ireland A."/>
            <person name="Larimer J."/>
            <person name="McCowan C."/>
            <person name="Murphy C."/>
            <person name="Pearson M."/>
            <person name="Poon T.W."/>
            <person name="Priest M."/>
            <person name="Roberts A."/>
            <person name="Saif S."/>
            <person name="Shea T."/>
            <person name="Sisk P."/>
            <person name="Sykes S."/>
            <person name="Wortman J."/>
            <person name="Nusbaum C."/>
            <person name="Birren B."/>
        </authorList>
    </citation>
    <scope>NUCLEOTIDE SEQUENCE [LARGE SCALE GENOMIC DNA]</scope>
    <source>
        <strain evidence="5 6">CBS 101466</strain>
    </source>
</reference>
<accession>W2SEM8</accession>
<organism evidence="5 6">
    <name type="scientific">Cyphellophora europaea (strain CBS 101466)</name>
    <name type="common">Phialophora europaea</name>
    <dbReference type="NCBI Taxonomy" id="1220924"/>
    <lineage>
        <taxon>Eukaryota</taxon>
        <taxon>Fungi</taxon>
        <taxon>Dikarya</taxon>
        <taxon>Ascomycota</taxon>
        <taxon>Pezizomycotina</taxon>
        <taxon>Eurotiomycetes</taxon>
        <taxon>Chaetothyriomycetidae</taxon>
        <taxon>Chaetothyriales</taxon>
        <taxon>Cyphellophoraceae</taxon>
        <taxon>Cyphellophora</taxon>
    </lineage>
</organism>
<dbReference type="VEuPathDB" id="FungiDB:HMPREF1541_01338"/>
<dbReference type="PANTHER" id="PTHR48407:SF1">
    <property type="entry name" value="CRANIOFACIAL DEVELOPMENT PROTEIN 1"/>
    <property type="match status" value="1"/>
</dbReference>
<dbReference type="GeneID" id="19968677"/>
<dbReference type="eggNOG" id="KOG4776">
    <property type="taxonomic scope" value="Eukaryota"/>
</dbReference>
<evidence type="ECO:0000313" key="6">
    <source>
        <dbReference type="Proteomes" id="UP000030752"/>
    </source>
</evidence>
<evidence type="ECO:0000313" key="5">
    <source>
        <dbReference type="EMBL" id="ETN47147.1"/>
    </source>
</evidence>
<dbReference type="PROSITE" id="PS51279">
    <property type="entry name" value="BCNT_C"/>
    <property type="match status" value="1"/>
</dbReference>
<dbReference type="Proteomes" id="UP000030752">
    <property type="component" value="Unassembled WGS sequence"/>
</dbReference>
<proteinExistence type="inferred from homology"/>
<feature type="compositionally biased region" description="Low complexity" evidence="3">
    <location>
        <begin position="24"/>
        <end position="37"/>
    </location>
</feature>